<protein>
    <submittedName>
        <fullName evidence="10">ABC transporter ATP-binding protein</fullName>
    </submittedName>
</protein>
<reference evidence="11" key="1">
    <citation type="journal article" date="2019" name="Int. J. Syst. Evol. Microbiol.">
        <title>The Global Catalogue of Microorganisms (GCM) 10K type strain sequencing project: providing services to taxonomists for standard genome sequencing and annotation.</title>
        <authorList>
            <consortium name="The Broad Institute Genomics Platform"/>
            <consortium name="The Broad Institute Genome Sequencing Center for Infectious Disease"/>
            <person name="Wu L."/>
            <person name="Ma J."/>
        </authorList>
    </citation>
    <scope>NUCLEOTIDE SEQUENCE [LARGE SCALE GENOMIC DNA]</scope>
    <source>
        <strain evidence="11">KCTC 22228</strain>
    </source>
</reference>
<feature type="domain" description="ABC transporter" evidence="8">
    <location>
        <begin position="363"/>
        <end position="600"/>
    </location>
</feature>
<dbReference type="PANTHER" id="PTHR24221:SF654">
    <property type="entry name" value="ATP-BINDING CASSETTE SUB-FAMILY B MEMBER 6"/>
    <property type="match status" value="1"/>
</dbReference>
<keyword evidence="2 7" id="KW-0812">Transmembrane</keyword>
<comment type="caution">
    <text evidence="10">The sequence shown here is derived from an EMBL/GenBank/DDBJ whole genome shotgun (WGS) entry which is preliminary data.</text>
</comment>
<proteinExistence type="predicted"/>
<comment type="subcellular location">
    <subcellularLocation>
        <location evidence="1">Cell membrane</location>
        <topology evidence="1">Multi-pass membrane protein</topology>
    </subcellularLocation>
</comment>
<dbReference type="InterPro" id="IPR027417">
    <property type="entry name" value="P-loop_NTPase"/>
</dbReference>
<dbReference type="InterPro" id="IPR003439">
    <property type="entry name" value="ABC_transporter-like_ATP-bd"/>
</dbReference>
<evidence type="ECO:0000259" key="8">
    <source>
        <dbReference type="PROSITE" id="PS50893"/>
    </source>
</evidence>
<dbReference type="PROSITE" id="PS50929">
    <property type="entry name" value="ABC_TM1F"/>
    <property type="match status" value="1"/>
</dbReference>
<dbReference type="SUPFAM" id="SSF52540">
    <property type="entry name" value="P-loop containing nucleoside triphosphate hydrolases"/>
    <property type="match status" value="1"/>
</dbReference>
<feature type="transmembrane region" description="Helical" evidence="7">
    <location>
        <begin position="21"/>
        <end position="46"/>
    </location>
</feature>
<feature type="transmembrane region" description="Helical" evidence="7">
    <location>
        <begin position="290"/>
        <end position="309"/>
    </location>
</feature>
<dbReference type="Proteomes" id="UP000653056">
    <property type="component" value="Unassembled WGS sequence"/>
</dbReference>
<feature type="transmembrane region" description="Helical" evidence="7">
    <location>
        <begin position="266"/>
        <end position="284"/>
    </location>
</feature>
<keyword evidence="4 10" id="KW-0067">ATP-binding</keyword>
<organism evidence="10 11">
    <name type="scientific">Litchfieldella qijiaojingensis</name>
    <dbReference type="NCBI Taxonomy" id="980347"/>
    <lineage>
        <taxon>Bacteria</taxon>
        <taxon>Pseudomonadati</taxon>
        <taxon>Pseudomonadota</taxon>
        <taxon>Gammaproteobacteria</taxon>
        <taxon>Oceanospirillales</taxon>
        <taxon>Halomonadaceae</taxon>
        <taxon>Litchfieldella</taxon>
    </lineage>
</organism>
<evidence type="ECO:0000256" key="1">
    <source>
        <dbReference type="ARBA" id="ARBA00004651"/>
    </source>
</evidence>
<evidence type="ECO:0000313" key="11">
    <source>
        <dbReference type="Proteomes" id="UP000653056"/>
    </source>
</evidence>
<keyword evidence="3" id="KW-0547">Nucleotide-binding</keyword>
<name>A0ABQ2Z9X7_9GAMM</name>
<dbReference type="SMART" id="SM00382">
    <property type="entry name" value="AAA"/>
    <property type="match status" value="1"/>
</dbReference>
<evidence type="ECO:0000256" key="5">
    <source>
        <dbReference type="ARBA" id="ARBA00022989"/>
    </source>
</evidence>
<evidence type="ECO:0000256" key="6">
    <source>
        <dbReference type="ARBA" id="ARBA00023136"/>
    </source>
</evidence>
<dbReference type="EMBL" id="BMXS01000026">
    <property type="protein sequence ID" value="GGY06572.1"/>
    <property type="molecule type" value="Genomic_DNA"/>
</dbReference>
<dbReference type="Gene3D" id="3.40.50.300">
    <property type="entry name" value="P-loop containing nucleotide triphosphate hydrolases"/>
    <property type="match status" value="1"/>
</dbReference>
<evidence type="ECO:0000256" key="2">
    <source>
        <dbReference type="ARBA" id="ARBA00022692"/>
    </source>
</evidence>
<dbReference type="PROSITE" id="PS00211">
    <property type="entry name" value="ABC_TRANSPORTER_1"/>
    <property type="match status" value="1"/>
</dbReference>
<keyword evidence="6 7" id="KW-0472">Membrane</keyword>
<keyword evidence="11" id="KW-1185">Reference proteome</keyword>
<evidence type="ECO:0000313" key="10">
    <source>
        <dbReference type="EMBL" id="GGY06572.1"/>
    </source>
</evidence>
<dbReference type="InterPro" id="IPR003593">
    <property type="entry name" value="AAA+_ATPase"/>
</dbReference>
<dbReference type="PANTHER" id="PTHR24221">
    <property type="entry name" value="ATP-BINDING CASSETTE SUB-FAMILY B"/>
    <property type="match status" value="1"/>
</dbReference>
<dbReference type="InterPro" id="IPR011527">
    <property type="entry name" value="ABC1_TM_dom"/>
</dbReference>
<evidence type="ECO:0000256" key="7">
    <source>
        <dbReference type="SAM" id="Phobius"/>
    </source>
</evidence>
<dbReference type="GO" id="GO:0005524">
    <property type="term" value="F:ATP binding"/>
    <property type="evidence" value="ECO:0007669"/>
    <property type="project" value="UniProtKB-KW"/>
</dbReference>
<feature type="transmembrane region" description="Helical" evidence="7">
    <location>
        <begin position="75"/>
        <end position="99"/>
    </location>
</feature>
<feature type="domain" description="ABC transmembrane type-1" evidence="9">
    <location>
        <begin position="59"/>
        <end position="306"/>
    </location>
</feature>
<dbReference type="SUPFAM" id="SSF90123">
    <property type="entry name" value="ABC transporter transmembrane region"/>
    <property type="match status" value="1"/>
</dbReference>
<keyword evidence="5 7" id="KW-1133">Transmembrane helix</keyword>
<gene>
    <name evidence="10" type="ORF">GCM10007160_37670</name>
</gene>
<evidence type="ECO:0000256" key="4">
    <source>
        <dbReference type="ARBA" id="ARBA00022840"/>
    </source>
</evidence>
<dbReference type="PROSITE" id="PS50893">
    <property type="entry name" value="ABC_TRANSPORTER_2"/>
    <property type="match status" value="1"/>
</dbReference>
<evidence type="ECO:0000259" key="9">
    <source>
        <dbReference type="PROSITE" id="PS50929"/>
    </source>
</evidence>
<accession>A0ABQ2Z9X7</accession>
<dbReference type="RefSeq" id="WP_189471989.1">
    <property type="nucleotide sequence ID" value="NZ_BMXS01000026.1"/>
</dbReference>
<evidence type="ECO:0000256" key="3">
    <source>
        <dbReference type="ARBA" id="ARBA00022741"/>
    </source>
</evidence>
<dbReference type="InterPro" id="IPR039421">
    <property type="entry name" value="Type_1_exporter"/>
</dbReference>
<dbReference type="Gene3D" id="1.20.1560.10">
    <property type="entry name" value="ABC transporter type 1, transmembrane domain"/>
    <property type="match status" value="1"/>
</dbReference>
<sequence>MINNIKEILFLIDKKQRRNFVKLQILVIVMSLSEIVSVVAIGPFMALVGDIDLLESDGWISWVYEKSNLDSPEFFLFWMGVGVLSILIASGLFSIFTVWRLSMYGAYIGAELGNRLFKHYMYKPWLFHAGNRSSNLTKQISQEVQRLTSSVIIPLMQMNAKLVMASLMSITVFIYDPMVALAGISIFVISYLLLYKTVRLKLIKYGSTISREQSLRFKLMSEGFGGIKDTLLLGRQRMFINRFENASEHLAKAHGFTQTLSHAPRYAMEIIAFGSVIFLILYLLKSYDGNLSSILPVLSFYTLAGFKLLPSFQQIYSNVSRVRANLAAFESIRSDLYESMDNQSKFNYSHGEFKSTLTLKDFILFENIVFRYPGKNEAALNNLSLTIPANHVVGLVGLSGAGKSTAIDVLLGLIRPDQGQILIDQTSLTDYNIRAWQNTLGFVPQSIFLSDASIRDNIAFGLPPEEIDEARVKFAAHMANLDELLMKLPDGLETHVGERGIQLSGGQRQRIGIARALYDDAKVLILDEATSALDGITEKVIMDAIHKFSGSKTIIMIAHRLATVKQCHKIYLLEQGCVLDHGTYDELISRNLTFRRMAEHA</sequence>
<dbReference type="Pfam" id="PF00005">
    <property type="entry name" value="ABC_tran"/>
    <property type="match status" value="1"/>
</dbReference>
<dbReference type="InterPro" id="IPR036640">
    <property type="entry name" value="ABC1_TM_sf"/>
</dbReference>
<feature type="transmembrane region" description="Helical" evidence="7">
    <location>
        <begin position="178"/>
        <end position="195"/>
    </location>
</feature>
<dbReference type="Pfam" id="PF00664">
    <property type="entry name" value="ABC_membrane"/>
    <property type="match status" value="1"/>
</dbReference>
<dbReference type="InterPro" id="IPR017871">
    <property type="entry name" value="ABC_transporter-like_CS"/>
</dbReference>